<feature type="domain" description="Pectinesterase inhibitor" evidence="3">
    <location>
        <begin position="36"/>
        <end position="195"/>
    </location>
</feature>
<dbReference type="EMBL" id="OU503047">
    <property type="protein sequence ID" value="CAI9771842.1"/>
    <property type="molecule type" value="Genomic_DNA"/>
</dbReference>
<feature type="signal peptide" evidence="2">
    <location>
        <begin position="1"/>
        <end position="24"/>
    </location>
</feature>
<dbReference type="InterPro" id="IPR051955">
    <property type="entry name" value="PME_Inhibitor"/>
</dbReference>
<evidence type="ECO:0000256" key="1">
    <source>
        <dbReference type="ARBA" id="ARBA00022729"/>
    </source>
</evidence>
<protein>
    <recommendedName>
        <fullName evidence="3">Pectinesterase inhibitor domain-containing protein</fullName>
    </recommendedName>
</protein>
<dbReference type="SUPFAM" id="SSF101148">
    <property type="entry name" value="Plant invertase/pectin methylesterase inhibitor"/>
    <property type="match status" value="1"/>
</dbReference>
<dbReference type="Proteomes" id="UP000834106">
    <property type="component" value="Chromosome 12"/>
</dbReference>
<dbReference type="AlphaFoldDB" id="A0AAD1ZL92"/>
<dbReference type="Gene3D" id="1.20.140.40">
    <property type="entry name" value="Invertase/pectin methylesterase inhibitor family protein"/>
    <property type="match status" value="1"/>
</dbReference>
<organism evidence="4 5">
    <name type="scientific">Fraxinus pennsylvanica</name>
    <dbReference type="NCBI Taxonomy" id="56036"/>
    <lineage>
        <taxon>Eukaryota</taxon>
        <taxon>Viridiplantae</taxon>
        <taxon>Streptophyta</taxon>
        <taxon>Embryophyta</taxon>
        <taxon>Tracheophyta</taxon>
        <taxon>Spermatophyta</taxon>
        <taxon>Magnoliopsida</taxon>
        <taxon>eudicotyledons</taxon>
        <taxon>Gunneridae</taxon>
        <taxon>Pentapetalae</taxon>
        <taxon>asterids</taxon>
        <taxon>lamiids</taxon>
        <taxon>Lamiales</taxon>
        <taxon>Oleaceae</taxon>
        <taxon>Oleeae</taxon>
        <taxon>Fraxinus</taxon>
    </lineage>
</organism>
<evidence type="ECO:0000256" key="2">
    <source>
        <dbReference type="SAM" id="SignalP"/>
    </source>
</evidence>
<dbReference type="PANTHER" id="PTHR31080">
    <property type="entry name" value="PECTINESTERASE INHIBITOR-LIKE"/>
    <property type="match status" value="1"/>
</dbReference>
<evidence type="ECO:0000313" key="4">
    <source>
        <dbReference type="EMBL" id="CAI9771842.1"/>
    </source>
</evidence>
<dbReference type="FunFam" id="1.20.140.40:FF:000005">
    <property type="entry name" value="Pectin methylesterase inhibitor 1"/>
    <property type="match status" value="1"/>
</dbReference>
<proteinExistence type="predicted"/>
<accession>A0AAD1ZL92</accession>
<sequence length="203" mass="22353">MARATLTLSLIFVSLFFVPTKIESAKVAATDPATDPATNFIKASCRATTYPVVCVQSLSIYAPSIQRSPRQLVQTALSVSLERAESTKTFVSRLTKFRGLKPRERAAIKDCFEEMSDNVDRLSKSIKELKSMGTARGKEFIWHMSNVETWISAALTDDSTCLDGFSGRALNGRIKSSIKGRMTNLAQVTSNALALCNHFGEKY</sequence>
<name>A0AAD1ZL92_9LAMI</name>
<feature type="chain" id="PRO_5042112573" description="Pectinesterase inhibitor domain-containing protein" evidence="2">
    <location>
        <begin position="25"/>
        <end position="203"/>
    </location>
</feature>
<dbReference type="SMART" id="SM00856">
    <property type="entry name" value="PMEI"/>
    <property type="match status" value="1"/>
</dbReference>
<dbReference type="NCBIfam" id="TIGR01614">
    <property type="entry name" value="PME_inhib"/>
    <property type="match status" value="1"/>
</dbReference>
<keyword evidence="5" id="KW-1185">Reference proteome</keyword>
<dbReference type="GO" id="GO:0046910">
    <property type="term" value="F:pectinesterase inhibitor activity"/>
    <property type="evidence" value="ECO:0007669"/>
    <property type="project" value="UniProtKB-ARBA"/>
</dbReference>
<dbReference type="Pfam" id="PF04043">
    <property type="entry name" value="PMEI"/>
    <property type="match status" value="1"/>
</dbReference>
<keyword evidence="1 2" id="KW-0732">Signal</keyword>
<gene>
    <name evidence="4" type="ORF">FPE_LOCUS19272</name>
</gene>
<evidence type="ECO:0000259" key="3">
    <source>
        <dbReference type="SMART" id="SM00856"/>
    </source>
</evidence>
<evidence type="ECO:0000313" key="5">
    <source>
        <dbReference type="Proteomes" id="UP000834106"/>
    </source>
</evidence>
<dbReference type="InterPro" id="IPR035513">
    <property type="entry name" value="Invertase/methylesterase_inhib"/>
</dbReference>
<reference evidence="4" key="1">
    <citation type="submission" date="2023-05" db="EMBL/GenBank/DDBJ databases">
        <authorList>
            <person name="Huff M."/>
        </authorList>
    </citation>
    <scope>NUCLEOTIDE SEQUENCE</scope>
</reference>
<dbReference type="InterPro" id="IPR006501">
    <property type="entry name" value="Pectinesterase_inhib_dom"/>
</dbReference>
<dbReference type="CDD" id="cd15798">
    <property type="entry name" value="PMEI-like_3"/>
    <property type="match status" value="1"/>
</dbReference>
<dbReference type="PANTHER" id="PTHR31080:SF87">
    <property type="entry name" value="PECTINESTERASE INHIBITOR 7"/>
    <property type="match status" value="1"/>
</dbReference>